<dbReference type="PANTHER" id="PTHR30004:SF6">
    <property type="entry name" value="D-THREONATE 4-PHOSPHATE DEHYDROGENASE"/>
    <property type="match status" value="1"/>
</dbReference>
<dbReference type="InterPro" id="IPR005255">
    <property type="entry name" value="PdxA_fam"/>
</dbReference>
<dbReference type="Proteomes" id="UP000245870">
    <property type="component" value="Unassembled WGS sequence"/>
</dbReference>
<organism evidence="4 5">
    <name type="scientific">Hallella colorans</name>
    <dbReference type="NCBI Taxonomy" id="1703337"/>
    <lineage>
        <taxon>Bacteria</taxon>
        <taxon>Pseudomonadati</taxon>
        <taxon>Bacteroidota</taxon>
        <taxon>Bacteroidia</taxon>
        <taxon>Bacteroidales</taxon>
        <taxon>Prevotellaceae</taxon>
        <taxon>Hallella</taxon>
    </lineage>
</organism>
<dbReference type="RefSeq" id="WP_116616219.1">
    <property type="nucleotide sequence ID" value="NZ_QENY01000006.1"/>
</dbReference>
<dbReference type="PANTHER" id="PTHR30004">
    <property type="entry name" value="4-HYDROXYTHREONINE-4-PHOSPHATE DEHYDROGENASE"/>
    <property type="match status" value="1"/>
</dbReference>
<keyword evidence="1" id="KW-0479">Metal-binding</keyword>
<sequence>MNNGKIRVGITHGDTNGIGYELIFKTFADAEMLGLCTPIVYGSPKVATYHRNALGIEANFSIINSADQAEDNRVNMLAVFEDEVKVEFGVTSEEASRAAVKALDKAITDYKNGDIDVIVSCPVNENNLTVEGYAIPKPAKYIETSIGEGKKVLDIVMNEWLKVALMTDDMALKDVPTNISAQAIIEKIAIFYATLRRDMRISAPRIAVLALNPNDTEEKRGKEEQEMIIPAIQKLAEVNVCAFGPYQAADFFGSGQYKAFDGVLAMYHDQGIAPFKALLPNNNIHYYGGLPLISTAVDMGPCYDIAGKGEADETPLRYAIYQAIDAFRNRNNYDEPLAHPLPKLYHERRDDSDKVRFAVSKKRENAAKEHQKQK</sequence>
<comment type="caution">
    <text evidence="4">The sequence shown here is derived from an EMBL/GenBank/DDBJ whole genome shotgun (WGS) entry which is preliminary data.</text>
</comment>
<protein>
    <submittedName>
        <fullName evidence="4">4-hydroxythreonine-4-phosphate dehydrogenase</fullName>
    </submittedName>
</protein>
<dbReference type="GO" id="GO:0051287">
    <property type="term" value="F:NAD binding"/>
    <property type="evidence" value="ECO:0007669"/>
    <property type="project" value="InterPro"/>
</dbReference>
<evidence type="ECO:0000256" key="2">
    <source>
        <dbReference type="ARBA" id="ARBA00023002"/>
    </source>
</evidence>
<reference evidence="4 5" key="1">
    <citation type="submission" date="2018-05" db="EMBL/GenBank/DDBJ databases">
        <title>Genomic Encyclopedia of Type Strains, Phase IV (KMG-IV): sequencing the most valuable type-strain genomes for metagenomic binning, comparative biology and taxonomic classification.</title>
        <authorList>
            <person name="Goeker M."/>
        </authorList>
    </citation>
    <scope>NUCLEOTIDE SEQUENCE [LARGE SCALE GENOMIC DNA]</scope>
    <source>
        <strain evidence="4 5">DSM 100333</strain>
    </source>
</reference>
<evidence type="ECO:0000313" key="5">
    <source>
        <dbReference type="Proteomes" id="UP000245870"/>
    </source>
</evidence>
<dbReference type="AlphaFoldDB" id="A0A2U0UFV7"/>
<evidence type="ECO:0000256" key="1">
    <source>
        <dbReference type="ARBA" id="ARBA00022723"/>
    </source>
</evidence>
<dbReference type="OrthoDB" id="9801783at2"/>
<name>A0A2U0UFV7_9BACT</name>
<dbReference type="Gene3D" id="3.40.718.10">
    <property type="entry name" value="Isopropylmalate Dehydrogenase"/>
    <property type="match status" value="1"/>
</dbReference>
<keyword evidence="3" id="KW-0520">NAD</keyword>
<accession>A0A2U0UFV7</accession>
<evidence type="ECO:0000256" key="3">
    <source>
        <dbReference type="ARBA" id="ARBA00023027"/>
    </source>
</evidence>
<gene>
    <name evidence="4" type="ORF">C7379_106117</name>
</gene>
<dbReference type="SUPFAM" id="SSF53659">
    <property type="entry name" value="Isocitrate/Isopropylmalate dehydrogenase-like"/>
    <property type="match status" value="1"/>
</dbReference>
<keyword evidence="2" id="KW-0560">Oxidoreductase</keyword>
<keyword evidence="5" id="KW-1185">Reference proteome</keyword>
<dbReference type="GO" id="GO:0016491">
    <property type="term" value="F:oxidoreductase activity"/>
    <property type="evidence" value="ECO:0007669"/>
    <property type="project" value="UniProtKB-KW"/>
</dbReference>
<dbReference type="Pfam" id="PF04166">
    <property type="entry name" value="PdxA"/>
    <property type="match status" value="1"/>
</dbReference>
<dbReference type="GO" id="GO:0046872">
    <property type="term" value="F:metal ion binding"/>
    <property type="evidence" value="ECO:0007669"/>
    <property type="project" value="UniProtKB-KW"/>
</dbReference>
<dbReference type="EMBL" id="QENY01000006">
    <property type="protein sequence ID" value="PVX56545.1"/>
    <property type="molecule type" value="Genomic_DNA"/>
</dbReference>
<evidence type="ECO:0000313" key="4">
    <source>
        <dbReference type="EMBL" id="PVX56545.1"/>
    </source>
</evidence>
<proteinExistence type="predicted"/>